<accession>A0AAD9NW85</accession>
<proteinExistence type="predicted"/>
<keyword evidence="3" id="KW-1185">Reference proteome</keyword>
<dbReference type="InterPro" id="IPR036013">
    <property type="entry name" value="Band_7/SPFH_dom_sf"/>
</dbReference>
<comment type="caution">
    <text evidence="2">The sequence shown here is derived from an EMBL/GenBank/DDBJ whole genome shotgun (WGS) entry which is preliminary data.</text>
</comment>
<dbReference type="AlphaFoldDB" id="A0AAD9NW85"/>
<name>A0AAD9NW85_RIDPI</name>
<dbReference type="Proteomes" id="UP001209878">
    <property type="component" value="Unassembled WGS sequence"/>
</dbReference>
<reference evidence="2" key="1">
    <citation type="journal article" date="2023" name="Mol. Biol. Evol.">
        <title>Third-Generation Sequencing Reveals the Adaptive Role of the Epigenome in Three Deep-Sea Polychaetes.</title>
        <authorList>
            <person name="Perez M."/>
            <person name="Aroh O."/>
            <person name="Sun Y."/>
            <person name="Lan Y."/>
            <person name="Juniper S.K."/>
            <person name="Young C.R."/>
            <person name="Angers B."/>
            <person name="Qian P.Y."/>
        </authorList>
    </citation>
    <scope>NUCLEOTIDE SEQUENCE</scope>
    <source>
        <strain evidence="2">R07B-5</strain>
    </source>
</reference>
<evidence type="ECO:0000256" key="1">
    <source>
        <dbReference type="SAM" id="Coils"/>
    </source>
</evidence>
<evidence type="ECO:0008006" key="4">
    <source>
        <dbReference type="Google" id="ProtNLM"/>
    </source>
</evidence>
<organism evidence="2 3">
    <name type="scientific">Ridgeia piscesae</name>
    <name type="common">Tubeworm</name>
    <dbReference type="NCBI Taxonomy" id="27915"/>
    <lineage>
        <taxon>Eukaryota</taxon>
        <taxon>Metazoa</taxon>
        <taxon>Spiralia</taxon>
        <taxon>Lophotrochozoa</taxon>
        <taxon>Annelida</taxon>
        <taxon>Polychaeta</taxon>
        <taxon>Sedentaria</taxon>
        <taxon>Canalipalpata</taxon>
        <taxon>Sabellida</taxon>
        <taxon>Siboglinidae</taxon>
        <taxon>Ridgeia</taxon>
    </lineage>
</organism>
<protein>
    <recommendedName>
        <fullName evidence="4">Band 7 domain-containing protein</fullName>
    </recommendedName>
</protein>
<evidence type="ECO:0000313" key="2">
    <source>
        <dbReference type="EMBL" id="KAK2183728.1"/>
    </source>
</evidence>
<keyword evidence="1" id="KW-0175">Coiled coil</keyword>
<gene>
    <name evidence="2" type="ORF">NP493_298g02017</name>
</gene>
<dbReference type="EMBL" id="JAODUO010000298">
    <property type="protein sequence ID" value="KAK2183728.1"/>
    <property type="molecule type" value="Genomic_DNA"/>
</dbReference>
<feature type="coiled-coil region" evidence="1">
    <location>
        <begin position="279"/>
        <end position="324"/>
    </location>
</feature>
<sequence length="415" mass="47849">MKFKTVREGEQAIILNHLGEGRLIVGPSRVFLFRERLEKLKRFTASQFEYLIVTDNNGLVKHVLGPCEMFHNPLELRSVKVAPAIQLDANHMVVVYRRVKDNSVERQVVMGPSLFMPTADEWLHQFEWHGTDPSNKTRMIPGYKKFTQLAVIPDQFYYNVRDVRTADDAMLTVKLMIFYELTDVIKLLETTHDPIADMVNAVCADVIAYAGKQSYESFVSSTQVLSVLDSYPQLQQRAQRIGYTVNRVVFRGYHASDQLQAMQDKAIQARTELRLDTELAQQKQKLQDFKLSKQQARIEQKQAMEKQQMEHQQKLDKMKKLQELKIQQSDLAAKLECDELEAKTDLEFDSAKIQHNLEYLQKLKSLKVDLTRYLVNQQPTAVTHELQVAPPGGETHSNVNWLKQAFTCHRISTLG</sequence>
<dbReference type="SUPFAM" id="SSF117892">
    <property type="entry name" value="Band 7/SPFH domain"/>
    <property type="match status" value="1"/>
</dbReference>
<evidence type="ECO:0000313" key="3">
    <source>
        <dbReference type="Proteomes" id="UP001209878"/>
    </source>
</evidence>